<feature type="compositionally biased region" description="Polar residues" evidence="2">
    <location>
        <begin position="1"/>
        <end position="22"/>
    </location>
</feature>
<dbReference type="AlphaFoldDB" id="A0AA42W9L3"/>
<dbReference type="Proteomes" id="UP001161276">
    <property type="component" value="Unassembled WGS sequence"/>
</dbReference>
<dbReference type="EMBL" id="JAOCKG010000004">
    <property type="protein sequence ID" value="MDH2051205.1"/>
    <property type="molecule type" value="Genomic_DNA"/>
</dbReference>
<gene>
    <name evidence="3" type="ORF">N5K24_12405</name>
</gene>
<keyword evidence="1" id="KW-0175">Coiled coil</keyword>
<evidence type="ECO:0000313" key="3">
    <source>
        <dbReference type="EMBL" id="MDH2051205.1"/>
    </source>
</evidence>
<name>A0AA42W9L3_9BURK</name>
<feature type="region of interest" description="Disordered" evidence="2">
    <location>
        <begin position="1"/>
        <end position="24"/>
    </location>
</feature>
<accession>A0AA42W9L3</accession>
<sequence length="163" mass="18744">MFKSSANQSQLLGRSGNHSTRPSARGANLLNWDLGIQESMTPQQKLEAAVAAYKRQTEVRIRMKATLGRGGISKEEYDDFGRKLAEMTIEISKLRKEAKAQKGDDIGLYIILLMRRKMTKTEWTLLVKEAADLRETDPEIIHEYDLPHRRSWWQGRGKWIAKT</sequence>
<proteinExistence type="predicted"/>
<protein>
    <submittedName>
        <fullName evidence="3">Uncharacterized protein</fullName>
    </submittedName>
</protein>
<comment type="caution">
    <text evidence="3">The sequence shown here is derived from an EMBL/GenBank/DDBJ whole genome shotgun (WGS) entry which is preliminary data.</text>
</comment>
<feature type="coiled-coil region" evidence="1">
    <location>
        <begin position="77"/>
        <end position="104"/>
    </location>
</feature>
<evidence type="ECO:0000313" key="4">
    <source>
        <dbReference type="Proteomes" id="UP001161276"/>
    </source>
</evidence>
<reference evidence="3" key="1">
    <citation type="submission" date="2022-09" db="EMBL/GenBank/DDBJ databases">
        <title>Intensive care unit water sources are persistently colonized with multi-drug resistant bacteria and are the site of extensive horizontal gene transfer of antibiotic resistance genes.</title>
        <authorList>
            <person name="Diorio-Toth L."/>
        </authorList>
    </citation>
    <scope>NUCLEOTIDE SEQUENCE</scope>
    <source>
        <strain evidence="3">GD03676</strain>
    </source>
</reference>
<dbReference type="RefSeq" id="WP_280026922.1">
    <property type="nucleotide sequence ID" value="NZ_JAOCKG010000004.1"/>
</dbReference>
<organism evidence="3 4">
    <name type="scientific">Achromobacter marplatensis</name>
    <dbReference type="NCBI Taxonomy" id="470868"/>
    <lineage>
        <taxon>Bacteria</taxon>
        <taxon>Pseudomonadati</taxon>
        <taxon>Pseudomonadota</taxon>
        <taxon>Betaproteobacteria</taxon>
        <taxon>Burkholderiales</taxon>
        <taxon>Alcaligenaceae</taxon>
        <taxon>Achromobacter</taxon>
    </lineage>
</organism>
<evidence type="ECO:0000256" key="1">
    <source>
        <dbReference type="SAM" id="Coils"/>
    </source>
</evidence>
<evidence type="ECO:0000256" key="2">
    <source>
        <dbReference type="SAM" id="MobiDB-lite"/>
    </source>
</evidence>